<protein>
    <submittedName>
        <fullName evidence="1">Lipase b</fullName>
    </submittedName>
</protein>
<dbReference type="InterPro" id="IPR029058">
    <property type="entry name" value="AB_hydrolase_fold"/>
</dbReference>
<dbReference type="AlphaFoldDB" id="A0A9W7W085"/>
<feature type="non-terminal residue" evidence="1">
    <location>
        <position position="1"/>
    </location>
</feature>
<dbReference type="PANTHER" id="PTHR37574">
    <property type="entry name" value="LIPASE B"/>
    <property type="match status" value="1"/>
</dbReference>
<dbReference type="OrthoDB" id="4605274at2759"/>
<dbReference type="Gene3D" id="3.40.50.1820">
    <property type="entry name" value="alpha/beta hydrolase"/>
    <property type="match status" value="1"/>
</dbReference>
<evidence type="ECO:0000313" key="2">
    <source>
        <dbReference type="Proteomes" id="UP001138500"/>
    </source>
</evidence>
<gene>
    <name evidence="1" type="ORF">Tdes44962_MAKER04290</name>
</gene>
<comment type="caution">
    <text evidence="1">The sequence shown here is derived from an EMBL/GenBank/DDBJ whole genome shotgun (WGS) entry which is preliminary data.</text>
</comment>
<dbReference type="SUPFAM" id="SSF53474">
    <property type="entry name" value="alpha/beta-Hydrolases"/>
    <property type="match status" value="1"/>
</dbReference>
<dbReference type="EMBL" id="RIBY02002134">
    <property type="protein sequence ID" value="KAH9824609.1"/>
    <property type="molecule type" value="Genomic_DNA"/>
</dbReference>
<reference evidence="1 2" key="2">
    <citation type="journal article" date="2021" name="Curr. Genet.">
        <title>Genetic response to nitrogen starvation in the aggressive Eucalyptus foliar pathogen Teratosphaeria destructans.</title>
        <authorList>
            <person name="Havenga M."/>
            <person name="Wingfield B.D."/>
            <person name="Wingfield M.J."/>
            <person name="Dreyer L.L."/>
            <person name="Roets F."/>
            <person name="Aylward J."/>
        </authorList>
    </citation>
    <scope>NUCLEOTIDE SEQUENCE [LARGE SCALE GENOMIC DNA]</scope>
    <source>
        <strain evidence="1">CMW44962</strain>
    </source>
</reference>
<keyword evidence="2" id="KW-1185">Reference proteome</keyword>
<organism evidence="1 2">
    <name type="scientific">Teratosphaeria destructans</name>
    <dbReference type="NCBI Taxonomy" id="418781"/>
    <lineage>
        <taxon>Eukaryota</taxon>
        <taxon>Fungi</taxon>
        <taxon>Dikarya</taxon>
        <taxon>Ascomycota</taxon>
        <taxon>Pezizomycotina</taxon>
        <taxon>Dothideomycetes</taxon>
        <taxon>Dothideomycetidae</taxon>
        <taxon>Mycosphaerellales</taxon>
        <taxon>Teratosphaeriaceae</taxon>
        <taxon>Teratosphaeria</taxon>
    </lineage>
</organism>
<proteinExistence type="predicted"/>
<reference evidence="1 2" key="1">
    <citation type="journal article" date="2018" name="IMA Fungus">
        <title>IMA Genome-F 10: Nine draft genome sequences of Claviceps purpurea s.lat., including C. arundinis, C. humidiphila, and C. cf. spartinae, pseudomolecules for the pitch canker pathogen Fusarium circinatum, draft genome of Davidsoniella eucalypti, Grosmannia galeiformis, Quambalaria eucalypti, and Teratosphaeria destructans.</title>
        <authorList>
            <person name="Wingfield B.D."/>
            <person name="Liu M."/>
            <person name="Nguyen H.D."/>
            <person name="Lane F.A."/>
            <person name="Morgan S.W."/>
            <person name="De Vos L."/>
            <person name="Wilken P.M."/>
            <person name="Duong T.A."/>
            <person name="Aylward J."/>
            <person name="Coetzee M.P."/>
            <person name="Dadej K."/>
            <person name="De Beer Z.W."/>
            <person name="Findlay W."/>
            <person name="Havenga M."/>
            <person name="Kolarik M."/>
            <person name="Menzies J.G."/>
            <person name="Naidoo K."/>
            <person name="Pochopski O."/>
            <person name="Shoukouhi P."/>
            <person name="Santana Q.C."/>
            <person name="Seifert K.A."/>
            <person name="Soal N."/>
            <person name="Steenkamp E.T."/>
            <person name="Tatham C.T."/>
            <person name="van der Nest M.A."/>
            <person name="Wingfield M.J."/>
        </authorList>
    </citation>
    <scope>NUCLEOTIDE SEQUENCE [LARGE SCALE GENOMIC DNA]</scope>
    <source>
        <strain evidence="1">CMW44962</strain>
    </source>
</reference>
<dbReference type="InterPro" id="IPR053228">
    <property type="entry name" value="Stereospecific_Lipase"/>
</dbReference>
<accession>A0A9W7W085</accession>
<evidence type="ECO:0000313" key="1">
    <source>
        <dbReference type="EMBL" id="KAH9824609.1"/>
    </source>
</evidence>
<dbReference type="Proteomes" id="UP001138500">
    <property type="component" value="Unassembled WGS sequence"/>
</dbReference>
<name>A0A9W7W085_9PEZI</name>
<dbReference type="PANTHER" id="PTHR37574:SF1">
    <property type="entry name" value="LIPASE B"/>
    <property type="match status" value="1"/>
</dbReference>
<sequence length="364" mass="38868">ARTISGSLKYDHLVPLRLQKEPKTCPQSQNHVKMLCTLLLFTLAELALAFPTVERDIPSFVFDGDAPFSVDTATLAAALTCPNGNPTESSPPVLLVHGTATTGEDSWSRSYVPALKANGYTGCWVTLPGRAMGDMQISSEYIAYNLHYLSYLSGGLETAVISHSQGGPDTQWALQFWPSTTTVTSSFIPLAPDLSGILLFDSDLSDVCVGDLCQASLWQQSNGSDYLEALHYSNFKAQVPTTTIWTGTDGVVSPPDENAALPDATSYSIQELCPLRLAIHTQMTTDAAAFALALDALQNGGTASISRVREKSLEICLEIAAPDMNEDVAADLEADLDALIDGFLLGSPRVSSEPAVMAYAQPGN</sequence>